<keyword evidence="1 6" id="KW-0489">Methyltransferase</keyword>
<dbReference type="SUPFAM" id="SSF53335">
    <property type="entry name" value="S-adenosyl-L-methionine-dependent methyltransferases"/>
    <property type="match status" value="1"/>
</dbReference>
<evidence type="ECO:0000256" key="6">
    <source>
        <dbReference type="PROSITE-ProRule" id="PRU01016"/>
    </source>
</evidence>
<evidence type="ECO:0000256" key="3">
    <source>
        <dbReference type="ARBA" id="ARBA00022691"/>
    </source>
</evidence>
<evidence type="ECO:0000313" key="9">
    <source>
        <dbReference type="EMBL" id="RAJ18189.1"/>
    </source>
</evidence>
<dbReference type="OrthoDB" id="32195at2"/>
<evidence type="ECO:0000313" key="10">
    <source>
        <dbReference type="Proteomes" id="UP000248703"/>
    </source>
</evidence>
<accession>A0A327RMN3</accession>
<dbReference type="RefSeq" id="WP_111658814.1">
    <property type="nucleotide sequence ID" value="NZ_QLLO01000001.1"/>
</dbReference>
<comment type="catalytic activity">
    <reaction evidence="5 8">
        <text>a 2'-deoxycytidine in DNA + S-adenosyl-L-methionine = a 5-methyl-2'-deoxycytidine in DNA + S-adenosyl-L-homocysteine + H(+)</text>
        <dbReference type="Rhea" id="RHEA:13681"/>
        <dbReference type="Rhea" id="RHEA-COMP:11369"/>
        <dbReference type="Rhea" id="RHEA-COMP:11370"/>
        <dbReference type="ChEBI" id="CHEBI:15378"/>
        <dbReference type="ChEBI" id="CHEBI:57856"/>
        <dbReference type="ChEBI" id="CHEBI:59789"/>
        <dbReference type="ChEBI" id="CHEBI:85452"/>
        <dbReference type="ChEBI" id="CHEBI:85454"/>
        <dbReference type="EC" id="2.1.1.37"/>
    </reaction>
</comment>
<dbReference type="GO" id="GO:0003886">
    <property type="term" value="F:DNA (cytosine-5-)-methyltransferase activity"/>
    <property type="evidence" value="ECO:0007669"/>
    <property type="project" value="UniProtKB-EC"/>
</dbReference>
<dbReference type="Gene3D" id="3.40.50.150">
    <property type="entry name" value="Vaccinia Virus protein VP39"/>
    <property type="match status" value="1"/>
</dbReference>
<sequence>MPNKIYNFIDLFCGAGGFAKGFEMSGKFKCIGGIDNKKAAVETHKLNFKDSISVQSDIRKLEPKQFHKLIGKQEVDVIIGGPPCPTFSTIGHAKIQSVNKDKGDCITEDPRNLLFMDYLKYVKYFNPKMFVMENVPQFLTKYKGETFKEVKKIIERDLPEYTIVEEVKVLNSVNYGVPQNRRRMILVGHLKGYNFKYPKITHWYKGSNFNINPNSDDIDVNTLKPHVNVKSAISDLPSITDNWRINECEYSQHKNLDSYQKLMRENTNSTVSNNICRMSNERAKKVFAHMKQGDIYMDLPKEVRQILPFREDIFKDRLKRLVLKNPSWTILAHIGMDGYMYIHPTELRTLSVREAARIQSFPDDFIFVGNQQETYMQVGNAVPPIMAKAIASSVYDCLEKNNVNVLSKTLV</sequence>
<comment type="caution">
    <text evidence="9">The sequence shown here is derived from an EMBL/GenBank/DDBJ whole genome shotgun (WGS) entry which is preliminary data.</text>
</comment>
<evidence type="ECO:0000256" key="5">
    <source>
        <dbReference type="ARBA" id="ARBA00047422"/>
    </source>
</evidence>
<dbReference type="EMBL" id="QLLO01000001">
    <property type="protein sequence ID" value="RAJ18189.1"/>
    <property type="molecule type" value="Genomic_DNA"/>
</dbReference>
<keyword evidence="3 6" id="KW-0949">S-adenosyl-L-methionine</keyword>
<evidence type="ECO:0000256" key="1">
    <source>
        <dbReference type="ARBA" id="ARBA00022603"/>
    </source>
</evidence>
<proteinExistence type="inferred from homology"/>
<dbReference type="PANTHER" id="PTHR10629">
    <property type="entry name" value="CYTOSINE-SPECIFIC METHYLTRANSFERASE"/>
    <property type="match status" value="1"/>
</dbReference>
<dbReference type="AlphaFoldDB" id="A0A327RMN3"/>
<gene>
    <name evidence="9" type="ORF">LY08_00464</name>
</gene>
<evidence type="ECO:0000256" key="2">
    <source>
        <dbReference type="ARBA" id="ARBA00022679"/>
    </source>
</evidence>
<dbReference type="GO" id="GO:0009307">
    <property type="term" value="P:DNA restriction-modification system"/>
    <property type="evidence" value="ECO:0007669"/>
    <property type="project" value="UniProtKB-KW"/>
</dbReference>
<evidence type="ECO:0000256" key="7">
    <source>
        <dbReference type="RuleBase" id="RU000416"/>
    </source>
</evidence>
<dbReference type="InterPro" id="IPR050390">
    <property type="entry name" value="C5-Methyltransferase"/>
</dbReference>
<dbReference type="EC" id="2.1.1.37" evidence="8"/>
<dbReference type="InterPro" id="IPR018117">
    <property type="entry name" value="C5_DNA_meth_AS"/>
</dbReference>
<protein>
    <recommendedName>
        <fullName evidence="8">Cytosine-specific methyltransferase</fullName>
        <ecNumber evidence="8">2.1.1.37</ecNumber>
    </recommendedName>
</protein>
<dbReference type="PROSITE" id="PS51679">
    <property type="entry name" value="SAM_MT_C5"/>
    <property type="match status" value="1"/>
</dbReference>
<organism evidence="9 10">
    <name type="scientific">Olleya aquimaris</name>
    <dbReference type="NCBI Taxonomy" id="639310"/>
    <lineage>
        <taxon>Bacteria</taxon>
        <taxon>Pseudomonadati</taxon>
        <taxon>Bacteroidota</taxon>
        <taxon>Flavobacteriia</taxon>
        <taxon>Flavobacteriales</taxon>
        <taxon>Flavobacteriaceae</taxon>
    </lineage>
</organism>
<dbReference type="Gene3D" id="3.90.120.10">
    <property type="entry name" value="DNA Methylase, subunit A, domain 2"/>
    <property type="match status" value="1"/>
</dbReference>
<keyword evidence="4" id="KW-0680">Restriction system</keyword>
<keyword evidence="2 6" id="KW-0808">Transferase</keyword>
<name>A0A327RMN3_9FLAO</name>
<feature type="active site" evidence="6">
    <location>
        <position position="84"/>
    </location>
</feature>
<reference evidence="9 10" key="1">
    <citation type="submission" date="2018-06" db="EMBL/GenBank/DDBJ databases">
        <title>Genomic Encyclopedia of Archaeal and Bacterial Type Strains, Phase II (KMG-II): from individual species to whole genera.</title>
        <authorList>
            <person name="Goeker M."/>
        </authorList>
    </citation>
    <scope>NUCLEOTIDE SEQUENCE [LARGE SCALE GENOMIC DNA]</scope>
    <source>
        <strain evidence="9 10">DSM 24464</strain>
    </source>
</reference>
<dbReference type="PANTHER" id="PTHR10629:SF52">
    <property type="entry name" value="DNA (CYTOSINE-5)-METHYLTRANSFERASE 1"/>
    <property type="match status" value="1"/>
</dbReference>
<dbReference type="InterPro" id="IPR001525">
    <property type="entry name" value="C5_MeTfrase"/>
</dbReference>
<dbReference type="InterPro" id="IPR029063">
    <property type="entry name" value="SAM-dependent_MTases_sf"/>
</dbReference>
<dbReference type="PROSITE" id="PS00094">
    <property type="entry name" value="C5_MTASE_1"/>
    <property type="match status" value="1"/>
</dbReference>
<dbReference type="Proteomes" id="UP000248703">
    <property type="component" value="Unassembled WGS sequence"/>
</dbReference>
<evidence type="ECO:0000256" key="8">
    <source>
        <dbReference type="RuleBase" id="RU000417"/>
    </source>
</evidence>
<evidence type="ECO:0000256" key="4">
    <source>
        <dbReference type="ARBA" id="ARBA00022747"/>
    </source>
</evidence>
<keyword evidence="10" id="KW-1185">Reference proteome</keyword>
<dbReference type="GO" id="GO:0003677">
    <property type="term" value="F:DNA binding"/>
    <property type="evidence" value="ECO:0007669"/>
    <property type="project" value="TreeGrafter"/>
</dbReference>
<dbReference type="GO" id="GO:0044027">
    <property type="term" value="P:negative regulation of gene expression via chromosomal CpG island methylation"/>
    <property type="evidence" value="ECO:0007669"/>
    <property type="project" value="TreeGrafter"/>
</dbReference>
<dbReference type="GO" id="GO:0032259">
    <property type="term" value="P:methylation"/>
    <property type="evidence" value="ECO:0007669"/>
    <property type="project" value="UniProtKB-KW"/>
</dbReference>
<dbReference type="PRINTS" id="PR00105">
    <property type="entry name" value="C5METTRFRASE"/>
</dbReference>
<dbReference type="NCBIfam" id="TIGR00675">
    <property type="entry name" value="dcm"/>
    <property type="match status" value="1"/>
</dbReference>
<comment type="similarity">
    <text evidence="6 7">Belongs to the class I-like SAM-binding methyltransferase superfamily. C5-methyltransferase family.</text>
</comment>
<dbReference type="Pfam" id="PF00145">
    <property type="entry name" value="DNA_methylase"/>
    <property type="match status" value="1"/>
</dbReference>